<organism evidence="1 2">
    <name type="scientific">Clunio marinus</name>
    <dbReference type="NCBI Taxonomy" id="568069"/>
    <lineage>
        <taxon>Eukaryota</taxon>
        <taxon>Metazoa</taxon>
        <taxon>Ecdysozoa</taxon>
        <taxon>Arthropoda</taxon>
        <taxon>Hexapoda</taxon>
        <taxon>Insecta</taxon>
        <taxon>Pterygota</taxon>
        <taxon>Neoptera</taxon>
        <taxon>Endopterygota</taxon>
        <taxon>Diptera</taxon>
        <taxon>Nematocera</taxon>
        <taxon>Chironomoidea</taxon>
        <taxon>Chironomidae</taxon>
        <taxon>Clunio</taxon>
    </lineage>
</organism>
<sequence length="64" mass="7481">MIIIGVEWSTRDCLLHKQNKKAKPLNIPIECFKWEKQITISAVFRGFPQDDFHKPAKKFIHTSA</sequence>
<dbReference type="AlphaFoldDB" id="A0A1J1HS62"/>
<dbReference type="EMBL" id="CVRI01000018">
    <property type="protein sequence ID" value="CRK90362.1"/>
    <property type="molecule type" value="Genomic_DNA"/>
</dbReference>
<accession>A0A1J1HS62</accession>
<evidence type="ECO:0000313" key="2">
    <source>
        <dbReference type="Proteomes" id="UP000183832"/>
    </source>
</evidence>
<proteinExistence type="predicted"/>
<dbReference type="Proteomes" id="UP000183832">
    <property type="component" value="Unassembled WGS sequence"/>
</dbReference>
<name>A0A1J1HS62_9DIPT</name>
<protein>
    <submittedName>
        <fullName evidence="1">CLUMA_CG004105, isoform A</fullName>
    </submittedName>
</protein>
<evidence type="ECO:0000313" key="1">
    <source>
        <dbReference type="EMBL" id="CRK90362.1"/>
    </source>
</evidence>
<keyword evidence="2" id="KW-1185">Reference proteome</keyword>
<gene>
    <name evidence="1" type="ORF">CLUMA_CG004105</name>
</gene>
<reference evidence="1 2" key="1">
    <citation type="submission" date="2015-04" db="EMBL/GenBank/DDBJ databases">
        <authorList>
            <person name="Syromyatnikov M.Y."/>
            <person name="Popov V.N."/>
        </authorList>
    </citation>
    <scope>NUCLEOTIDE SEQUENCE [LARGE SCALE GENOMIC DNA]</scope>
</reference>